<proteinExistence type="predicted"/>
<dbReference type="InterPro" id="IPR029058">
    <property type="entry name" value="AB_hydrolase_fold"/>
</dbReference>
<keyword evidence="1 3" id="KW-0378">Hydrolase</keyword>
<evidence type="ECO:0000256" key="1">
    <source>
        <dbReference type="ARBA" id="ARBA00022801"/>
    </source>
</evidence>
<evidence type="ECO:0000259" key="2">
    <source>
        <dbReference type="Pfam" id="PF12697"/>
    </source>
</evidence>
<dbReference type="Gene3D" id="3.40.50.1820">
    <property type="entry name" value="alpha/beta hydrolase"/>
    <property type="match status" value="1"/>
</dbReference>
<feature type="domain" description="AB hydrolase-1" evidence="2">
    <location>
        <begin position="61"/>
        <end position="294"/>
    </location>
</feature>
<accession>A0A918K1N2</accession>
<reference evidence="3" key="2">
    <citation type="submission" date="2020-09" db="EMBL/GenBank/DDBJ databases">
        <authorList>
            <person name="Sun Q."/>
            <person name="Kim S."/>
        </authorList>
    </citation>
    <scope>NUCLEOTIDE SEQUENCE</scope>
    <source>
        <strain evidence="3">KCTC 22169</strain>
    </source>
</reference>
<dbReference type="GO" id="GO:0016787">
    <property type="term" value="F:hydrolase activity"/>
    <property type="evidence" value="ECO:0007669"/>
    <property type="project" value="UniProtKB-KW"/>
</dbReference>
<keyword evidence="4" id="KW-1185">Reference proteome</keyword>
<dbReference type="AlphaFoldDB" id="A0A918K1N2"/>
<name>A0A918K1N2_9GAMM</name>
<dbReference type="PANTHER" id="PTHR43798:SF31">
    <property type="entry name" value="AB HYDROLASE SUPERFAMILY PROTEIN YCLE"/>
    <property type="match status" value="1"/>
</dbReference>
<dbReference type="InterPro" id="IPR000073">
    <property type="entry name" value="AB_hydrolase_1"/>
</dbReference>
<dbReference type="RefSeq" id="WP_189606498.1">
    <property type="nucleotide sequence ID" value="NZ_BMXR01000001.1"/>
</dbReference>
<dbReference type="PANTHER" id="PTHR43798">
    <property type="entry name" value="MONOACYLGLYCEROL LIPASE"/>
    <property type="match status" value="1"/>
</dbReference>
<gene>
    <name evidence="3" type="ORF">GCM10007392_00600</name>
</gene>
<protein>
    <submittedName>
        <fullName evidence="3">Alpha/beta hydrolase</fullName>
    </submittedName>
</protein>
<dbReference type="Pfam" id="PF12697">
    <property type="entry name" value="Abhydrolase_6"/>
    <property type="match status" value="1"/>
</dbReference>
<dbReference type="SUPFAM" id="SSF53474">
    <property type="entry name" value="alpha/beta-Hydrolases"/>
    <property type="match status" value="1"/>
</dbReference>
<evidence type="ECO:0000313" key="3">
    <source>
        <dbReference type="EMBL" id="GGX38327.1"/>
    </source>
</evidence>
<dbReference type="InterPro" id="IPR050266">
    <property type="entry name" value="AB_hydrolase_sf"/>
</dbReference>
<dbReference type="Proteomes" id="UP000626148">
    <property type="component" value="Unassembled WGS sequence"/>
</dbReference>
<organism evidence="3 4">
    <name type="scientific">Saccharospirillum salsuginis</name>
    <dbReference type="NCBI Taxonomy" id="418750"/>
    <lineage>
        <taxon>Bacteria</taxon>
        <taxon>Pseudomonadati</taxon>
        <taxon>Pseudomonadota</taxon>
        <taxon>Gammaproteobacteria</taxon>
        <taxon>Oceanospirillales</taxon>
        <taxon>Saccharospirillaceae</taxon>
        <taxon>Saccharospirillum</taxon>
    </lineage>
</organism>
<sequence>MGAVYDPVAIEHPSHDPGAVLKSHRLTIRDHQAIYHEVVRSRGPSAHFYAANGFPTACYSPLLSILKHHFSLTSLANRALWPDAEPTPGLRCRDYADDLIAFLEHRYTQPIIGIGHSMGATTTLMAAAKRPELFRRLILIEPVIQSMKGEWLTRLMPANVARRFEPIRSALTARDRWGSLEEALTDLRDRRAFRRLDDEPLRMLARGLTEPDDGGVRLAFPRQWEVHNYLTLDAIWRDLRSVRMPVRVIRGKPSMFLSPQAWERLRQRMPQWEFLEDGHYGHLLPMEAPERTAELIQEPPSVRRTTDPMLEVER</sequence>
<dbReference type="EMBL" id="BMXR01000001">
    <property type="protein sequence ID" value="GGX38327.1"/>
    <property type="molecule type" value="Genomic_DNA"/>
</dbReference>
<comment type="caution">
    <text evidence="3">The sequence shown here is derived from an EMBL/GenBank/DDBJ whole genome shotgun (WGS) entry which is preliminary data.</text>
</comment>
<dbReference type="GO" id="GO:0016020">
    <property type="term" value="C:membrane"/>
    <property type="evidence" value="ECO:0007669"/>
    <property type="project" value="TreeGrafter"/>
</dbReference>
<reference evidence="3" key="1">
    <citation type="journal article" date="2014" name="Int. J. Syst. Evol. Microbiol.">
        <title>Complete genome sequence of Corynebacterium casei LMG S-19264T (=DSM 44701T), isolated from a smear-ripened cheese.</title>
        <authorList>
            <consortium name="US DOE Joint Genome Institute (JGI-PGF)"/>
            <person name="Walter F."/>
            <person name="Albersmeier A."/>
            <person name="Kalinowski J."/>
            <person name="Ruckert C."/>
        </authorList>
    </citation>
    <scope>NUCLEOTIDE SEQUENCE</scope>
    <source>
        <strain evidence="3">KCTC 22169</strain>
    </source>
</reference>
<evidence type="ECO:0000313" key="4">
    <source>
        <dbReference type="Proteomes" id="UP000626148"/>
    </source>
</evidence>